<dbReference type="Proteomes" id="UP000536711">
    <property type="component" value="Unassembled WGS sequence"/>
</dbReference>
<accession>A0A8H4J9F1</accession>
<evidence type="ECO:0000313" key="2">
    <source>
        <dbReference type="Proteomes" id="UP000536711"/>
    </source>
</evidence>
<proteinExistence type="predicted"/>
<evidence type="ECO:0000313" key="1">
    <source>
        <dbReference type="EMBL" id="KAF4415663.1"/>
    </source>
</evidence>
<dbReference type="EMBL" id="JAADJF010000523">
    <property type="protein sequence ID" value="KAF4415663.1"/>
    <property type="molecule type" value="Genomic_DNA"/>
</dbReference>
<sequence>MVYTKHGAPSMAISSETLTTGFWNLFLRDGLTITQVYIYKEERLGPFTDGINSNTQRLLNMSGPQNCAGGDASGYEVSAIVSDGLDADASEKLVEETGCTSVLVEFTSVTSMVLLQPEIGTTSGKRETSSVYAILPFVVDAVNSSNVSAENR</sequence>
<protein>
    <submittedName>
        <fullName evidence="1">Uncharacterized protein</fullName>
    </submittedName>
</protein>
<keyword evidence="2" id="KW-1185">Reference proteome</keyword>
<dbReference type="OrthoDB" id="10637470at2759"/>
<name>A0A8H4J9F1_9HYPO</name>
<organism evidence="1 2">
    <name type="scientific">Fusarium acutatum</name>
    <dbReference type="NCBI Taxonomy" id="78861"/>
    <lineage>
        <taxon>Eukaryota</taxon>
        <taxon>Fungi</taxon>
        <taxon>Dikarya</taxon>
        <taxon>Ascomycota</taxon>
        <taxon>Pezizomycotina</taxon>
        <taxon>Sordariomycetes</taxon>
        <taxon>Hypocreomycetidae</taxon>
        <taxon>Hypocreales</taxon>
        <taxon>Nectriaceae</taxon>
        <taxon>Fusarium</taxon>
        <taxon>Fusarium fujikuroi species complex</taxon>
    </lineage>
</organism>
<dbReference type="AlphaFoldDB" id="A0A8H4J9F1"/>
<reference evidence="1 2" key="1">
    <citation type="submission" date="2020-01" db="EMBL/GenBank/DDBJ databases">
        <title>Identification and distribution of gene clusters putatively required for synthesis of sphingolipid metabolism inhibitors in phylogenetically diverse species of the filamentous fungus Fusarium.</title>
        <authorList>
            <person name="Kim H.-S."/>
            <person name="Busman M."/>
            <person name="Brown D.W."/>
            <person name="Divon H."/>
            <person name="Uhlig S."/>
            <person name="Proctor R.H."/>
        </authorList>
    </citation>
    <scope>NUCLEOTIDE SEQUENCE [LARGE SCALE GENOMIC DNA]</scope>
    <source>
        <strain evidence="1 2">NRRL 13308</strain>
    </source>
</reference>
<gene>
    <name evidence="1" type="ORF">FACUT_13223</name>
</gene>
<comment type="caution">
    <text evidence="1">The sequence shown here is derived from an EMBL/GenBank/DDBJ whole genome shotgun (WGS) entry which is preliminary data.</text>
</comment>